<dbReference type="Pfam" id="PF01636">
    <property type="entry name" value="APH"/>
    <property type="match status" value="1"/>
</dbReference>
<dbReference type="PANTHER" id="PTHR21310:SF51">
    <property type="entry name" value="AMINOGLYCOSIDE PHOSPHOTRANSFERASE DOMAIN-CONTAINING PROTEIN"/>
    <property type="match status" value="1"/>
</dbReference>
<sequence>MKLSSKLRQFGNLIKAGCRKIWINAGATIGTIKDTGSKTITEDDEKDVDKDEQSSQTPNNDNDDYTLDEDDENPRCDWKVIDAIPDSKYEDLIRLRCDPTGTWTDARVLGHSKGSYHRASCLGLLIGNKVRTYYVRVPGHGTHEHWTPEDAYMLEREVQIIEYIRTHTKAPVPEIIDYSTSHDNLLGHPYILMTKIDGRNASSIWNDKSYFEDGQAQYSWRLADDPPTEVKQKRITFLRSLARIMTDIGTLSFDHIGMPIIFDIVFAQPAFNPSEPETFTIHHNDLDLQNILVDEDGNITGIIDWDRAMAAPRCAGAAAVPLFLQKDWLPNYLNTLDIWPHMAWNTHHYRELYAAALVEAGNPDAKYTIKSAIYQAALMAIYEGGDVYDFVKKLLQEIPQCRVQAGEFCKALGSSIGWPAAEKMLTVELAKIFEPELPRQDLLQDLCDELSLEDWKEKFGEFLLYDPDFDAELNAEP</sequence>
<dbReference type="InterPro" id="IPR051678">
    <property type="entry name" value="AGP_Transferase"/>
</dbReference>
<evidence type="ECO:0000313" key="3">
    <source>
        <dbReference type="EMBL" id="KAF2128151.1"/>
    </source>
</evidence>
<accession>A0A6A6ABR3</accession>
<feature type="compositionally biased region" description="Acidic residues" evidence="1">
    <location>
        <begin position="61"/>
        <end position="72"/>
    </location>
</feature>
<feature type="region of interest" description="Disordered" evidence="1">
    <location>
        <begin position="37"/>
        <end position="73"/>
    </location>
</feature>
<dbReference type="Gene3D" id="3.90.1200.10">
    <property type="match status" value="1"/>
</dbReference>
<evidence type="ECO:0000256" key="1">
    <source>
        <dbReference type="SAM" id="MobiDB-lite"/>
    </source>
</evidence>
<dbReference type="PANTHER" id="PTHR21310">
    <property type="entry name" value="AMINOGLYCOSIDE PHOSPHOTRANSFERASE-RELATED-RELATED"/>
    <property type="match status" value="1"/>
</dbReference>
<reference evidence="3" key="1">
    <citation type="journal article" date="2020" name="Stud. Mycol.">
        <title>101 Dothideomycetes genomes: a test case for predicting lifestyles and emergence of pathogens.</title>
        <authorList>
            <person name="Haridas S."/>
            <person name="Albert R."/>
            <person name="Binder M."/>
            <person name="Bloem J."/>
            <person name="Labutti K."/>
            <person name="Salamov A."/>
            <person name="Andreopoulos B."/>
            <person name="Baker S."/>
            <person name="Barry K."/>
            <person name="Bills G."/>
            <person name="Bluhm B."/>
            <person name="Cannon C."/>
            <person name="Castanera R."/>
            <person name="Culley D."/>
            <person name="Daum C."/>
            <person name="Ezra D."/>
            <person name="Gonzalez J."/>
            <person name="Henrissat B."/>
            <person name="Kuo A."/>
            <person name="Liang C."/>
            <person name="Lipzen A."/>
            <person name="Lutzoni F."/>
            <person name="Magnuson J."/>
            <person name="Mondo S."/>
            <person name="Nolan M."/>
            <person name="Ohm R."/>
            <person name="Pangilinan J."/>
            <person name="Park H.-J."/>
            <person name="Ramirez L."/>
            <person name="Alfaro M."/>
            <person name="Sun H."/>
            <person name="Tritt A."/>
            <person name="Yoshinaga Y."/>
            <person name="Zwiers L.-H."/>
            <person name="Turgeon B."/>
            <person name="Goodwin S."/>
            <person name="Spatafora J."/>
            <person name="Crous P."/>
            <person name="Grigoriev I."/>
        </authorList>
    </citation>
    <scope>NUCLEOTIDE SEQUENCE</scope>
    <source>
        <strain evidence="3">CBS 119687</strain>
    </source>
</reference>
<dbReference type="InterPro" id="IPR011009">
    <property type="entry name" value="Kinase-like_dom_sf"/>
</dbReference>
<keyword evidence="4" id="KW-1185">Reference proteome</keyword>
<dbReference type="InterPro" id="IPR002575">
    <property type="entry name" value="Aminoglycoside_PTrfase"/>
</dbReference>
<dbReference type="OrthoDB" id="10003767at2759"/>
<dbReference type="Gene3D" id="3.30.200.20">
    <property type="entry name" value="Phosphorylase Kinase, domain 1"/>
    <property type="match status" value="1"/>
</dbReference>
<dbReference type="Proteomes" id="UP000799771">
    <property type="component" value="Unassembled WGS sequence"/>
</dbReference>
<protein>
    <recommendedName>
        <fullName evidence="2">Aminoglycoside phosphotransferase domain-containing protein</fullName>
    </recommendedName>
</protein>
<evidence type="ECO:0000259" key="2">
    <source>
        <dbReference type="Pfam" id="PF01636"/>
    </source>
</evidence>
<name>A0A6A6ABR3_9PLEO</name>
<dbReference type="AlphaFoldDB" id="A0A6A6ABR3"/>
<gene>
    <name evidence="3" type="ORF">P153DRAFT_343352</name>
</gene>
<organism evidence="3 4">
    <name type="scientific">Dothidotthia symphoricarpi CBS 119687</name>
    <dbReference type="NCBI Taxonomy" id="1392245"/>
    <lineage>
        <taxon>Eukaryota</taxon>
        <taxon>Fungi</taxon>
        <taxon>Dikarya</taxon>
        <taxon>Ascomycota</taxon>
        <taxon>Pezizomycotina</taxon>
        <taxon>Dothideomycetes</taxon>
        <taxon>Pleosporomycetidae</taxon>
        <taxon>Pleosporales</taxon>
        <taxon>Dothidotthiaceae</taxon>
        <taxon>Dothidotthia</taxon>
    </lineage>
</organism>
<feature type="domain" description="Aminoglycoside phosphotransferase" evidence="2">
    <location>
        <begin position="128"/>
        <end position="335"/>
    </location>
</feature>
<evidence type="ECO:0000313" key="4">
    <source>
        <dbReference type="Proteomes" id="UP000799771"/>
    </source>
</evidence>
<dbReference type="GeneID" id="54406433"/>
<dbReference type="EMBL" id="ML977509">
    <property type="protein sequence ID" value="KAF2128151.1"/>
    <property type="molecule type" value="Genomic_DNA"/>
</dbReference>
<proteinExistence type="predicted"/>
<dbReference type="RefSeq" id="XP_033522540.1">
    <property type="nucleotide sequence ID" value="XM_033666001.1"/>
</dbReference>
<dbReference type="SUPFAM" id="SSF56112">
    <property type="entry name" value="Protein kinase-like (PK-like)"/>
    <property type="match status" value="1"/>
</dbReference>